<evidence type="ECO:0000256" key="1">
    <source>
        <dbReference type="SAM" id="Phobius"/>
    </source>
</evidence>
<evidence type="ECO:0000313" key="3">
    <source>
        <dbReference type="Proteomes" id="UP000230790"/>
    </source>
</evidence>
<sequence>MRPPSGEGGRGSLIDFALILILFSIVIVVIVVLLGPAITDFLSRLVAR</sequence>
<keyword evidence="1" id="KW-1133">Transmembrane helix</keyword>
<feature type="transmembrane region" description="Helical" evidence="1">
    <location>
        <begin position="12"/>
        <end position="38"/>
    </location>
</feature>
<keyword evidence="1" id="KW-0472">Membrane</keyword>
<reference evidence="2 3" key="1">
    <citation type="submission" date="2017-11" db="EMBL/GenBank/DDBJ databases">
        <title>Evolution of Phototrophy in the Chloroflexi Phylum Driven by Horizontal Gene Transfer.</title>
        <authorList>
            <person name="Ward L.M."/>
            <person name="Hemp J."/>
            <person name="Shih P.M."/>
            <person name="Mcglynn S.E."/>
            <person name="Fischer W."/>
        </authorList>
    </citation>
    <scope>NUCLEOTIDE SEQUENCE [LARGE SCALE GENOMIC DNA]</scope>
    <source>
        <strain evidence="2">JP3_7</strain>
    </source>
</reference>
<evidence type="ECO:0000313" key="2">
    <source>
        <dbReference type="EMBL" id="PJF47629.1"/>
    </source>
</evidence>
<keyword evidence="1" id="KW-0812">Transmembrane</keyword>
<dbReference type="Proteomes" id="UP000230790">
    <property type="component" value="Unassembled WGS sequence"/>
</dbReference>
<dbReference type="AlphaFoldDB" id="A0A2M8QCU6"/>
<dbReference type="EMBL" id="PGTN01000040">
    <property type="protein sequence ID" value="PJF47629.1"/>
    <property type="molecule type" value="Genomic_DNA"/>
</dbReference>
<protein>
    <submittedName>
        <fullName evidence="2">Pilus assembly protein</fullName>
    </submittedName>
</protein>
<comment type="caution">
    <text evidence="2">The sequence shown here is derived from an EMBL/GenBank/DDBJ whole genome shotgun (WGS) entry which is preliminary data.</text>
</comment>
<name>A0A2M8QCU6_9CHLR</name>
<gene>
    <name evidence="2" type="ORF">CUN48_07650</name>
</gene>
<organism evidence="2 3">
    <name type="scientific">Candidatus Thermofonsia Clade 3 bacterium</name>
    <dbReference type="NCBI Taxonomy" id="2364212"/>
    <lineage>
        <taxon>Bacteria</taxon>
        <taxon>Bacillati</taxon>
        <taxon>Chloroflexota</taxon>
        <taxon>Candidatus Thermofontia</taxon>
        <taxon>Candidatus Thermofonsia Clade 3</taxon>
    </lineage>
</organism>
<proteinExistence type="predicted"/>
<accession>A0A2M8QCU6</accession>